<gene>
    <name evidence="10" type="ordered locus">Acel_0669</name>
</gene>
<evidence type="ECO:0000313" key="10">
    <source>
        <dbReference type="EMBL" id="ABK52442.1"/>
    </source>
</evidence>
<dbReference type="PANTHER" id="PTHR43226">
    <property type="entry name" value="XAA-PRO AMINOPEPTIDASE 3"/>
    <property type="match status" value="1"/>
</dbReference>
<dbReference type="Gene3D" id="3.40.350.10">
    <property type="entry name" value="Creatinase/prolidase N-terminal domain"/>
    <property type="match status" value="1"/>
</dbReference>
<keyword evidence="11" id="KW-1185">Reference proteome</keyword>
<comment type="cofactor">
    <cofactor evidence="2">
        <name>Mn(2+)</name>
        <dbReference type="ChEBI" id="CHEBI:29035"/>
    </cofactor>
</comment>
<feature type="domain" description="Aminopeptidase P N-terminal" evidence="9">
    <location>
        <begin position="70"/>
        <end position="209"/>
    </location>
</feature>
<dbReference type="InParanoid" id="A0LSN2"/>
<dbReference type="eggNOG" id="COG0006">
    <property type="taxonomic scope" value="Bacteria"/>
</dbReference>
<keyword evidence="10" id="KW-0645">Protease</keyword>
<keyword evidence="7" id="KW-0464">Manganese</keyword>
<dbReference type="FunCoup" id="A0LSN2">
    <property type="interactions" value="251"/>
</dbReference>
<evidence type="ECO:0000256" key="6">
    <source>
        <dbReference type="ARBA" id="ARBA00022801"/>
    </source>
</evidence>
<dbReference type="GO" id="GO:0030145">
    <property type="term" value="F:manganese ion binding"/>
    <property type="evidence" value="ECO:0007669"/>
    <property type="project" value="InterPro"/>
</dbReference>
<dbReference type="HOGENOM" id="CLU_017266_1_0_11"/>
<evidence type="ECO:0000313" key="11">
    <source>
        <dbReference type="Proteomes" id="UP000008221"/>
    </source>
</evidence>
<dbReference type="EMBL" id="CP000481">
    <property type="protein sequence ID" value="ABK52442.1"/>
    <property type="molecule type" value="Genomic_DNA"/>
</dbReference>
<dbReference type="GO" id="GO:0070006">
    <property type="term" value="F:metalloaminopeptidase activity"/>
    <property type="evidence" value="ECO:0007669"/>
    <property type="project" value="InterPro"/>
</dbReference>
<dbReference type="GO" id="GO:0005829">
    <property type="term" value="C:cytosol"/>
    <property type="evidence" value="ECO:0007669"/>
    <property type="project" value="TreeGrafter"/>
</dbReference>
<comment type="catalytic activity">
    <reaction evidence="1">
        <text>Release of any N-terminal amino acid, including proline, that is linked to proline, even from a dipeptide or tripeptide.</text>
        <dbReference type="EC" id="3.4.11.9"/>
    </reaction>
</comment>
<evidence type="ECO:0000256" key="4">
    <source>
        <dbReference type="ARBA" id="ARBA00012574"/>
    </source>
</evidence>
<keyword evidence="10" id="KW-0031">Aminopeptidase</keyword>
<dbReference type="InterPro" id="IPR029149">
    <property type="entry name" value="Creatin/AminoP/Spt16_N"/>
</dbReference>
<evidence type="ECO:0000259" key="9">
    <source>
        <dbReference type="SMART" id="SM01011"/>
    </source>
</evidence>
<dbReference type="Pfam" id="PF05195">
    <property type="entry name" value="AMP_N"/>
    <property type="match status" value="1"/>
</dbReference>
<evidence type="ECO:0000256" key="1">
    <source>
        <dbReference type="ARBA" id="ARBA00001424"/>
    </source>
</evidence>
<dbReference type="AlphaFoldDB" id="A0LSN2"/>
<dbReference type="GO" id="GO:0006508">
    <property type="term" value="P:proteolysis"/>
    <property type="evidence" value="ECO:0007669"/>
    <property type="project" value="TreeGrafter"/>
</dbReference>
<evidence type="ECO:0000256" key="8">
    <source>
        <dbReference type="SAM" id="MobiDB-lite"/>
    </source>
</evidence>
<dbReference type="InterPro" id="IPR052433">
    <property type="entry name" value="X-Pro_dipept-like"/>
</dbReference>
<dbReference type="Proteomes" id="UP000008221">
    <property type="component" value="Chromosome"/>
</dbReference>
<dbReference type="PANTHER" id="PTHR43226:SF4">
    <property type="entry name" value="XAA-PRO AMINOPEPTIDASE 3"/>
    <property type="match status" value="1"/>
</dbReference>
<keyword evidence="5" id="KW-0479">Metal-binding</keyword>
<sequence length="506" mass="55595">MVFHGHMTADPAPATSTDRRHPPAPDAAPTTSTEPRPPATASHDSEPSAALVEFMRQGWAPRTSDAGPVAAVARYAARRRRALQHALPGRTIVVPAGAPKTRNNDVAYPFRASSDFWWLVGANLPDAVLVLDDTDAVLYARAPKSRHDSDEFFRDRQYGELWTGPQPSLRDLERQLDIATAPLEECIERLQRSEESRTVVLRGHDPRVDAVVPPHPDDRSLATLLAELRLLKDDWEIAELTTAADATIRGFADVAREIRAAAERDVDISERWVDGTFWRRARAEGNDVGYPTIAAAGPHACVLHWTRNDGLLHKGQLLLLDAGVETRHGYTADVTRTMPISGAFTEAQRQVYQLVLAAQEAAFAALKPGAAFRDYYRAAAAVLAQGLADWGLLPASAADIDGPHGDLHRRYTLHNPGHMLGLDVHDCAAARRNRYHDGFLEPGHVLTVEPGLYFQPDDLTVPPELRGIGVRIEDDVVITPGGYRNLTAALPRHPDELVRWLAQPTP</sequence>
<dbReference type="KEGG" id="ace:Acel_0669"/>
<organism evidence="10 11">
    <name type="scientific">Acidothermus cellulolyticus (strain ATCC 43068 / DSM 8971 / 11B)</name>
    <dbReference type="NCBI Taxonomy" id="351607"/>
    <lineage>
        <taxon>Bacteria</taxon>
        <taxon>Bacillati</taxon>
        <taxon>Actinomycetota</taxon>
        <taxon>Actinomycetes</taxon>
        <taxon>Acidothermales</taxon>
        <taxon>Acidothermaceae</taxon>
        <taxon>Acidothermus</taxon>
    </lineage>
</organism>
<reference evidence="10 11" key="1">
    <citation type="journal article" date="2009" name="Genome Res.">
        <title>Complete genome of the cellulolytic thermophile Acidothermus cellulolyticus 11B provides insights into its ecophysiological and evolutionary adaptations.</title>
        <authorList>
            <person name="Barabote R.D."/>
            <person name="Xie G."/>
            <person name="Leu D.H."/>
            <person name="Normand P."/>
            <person name="Necsulea A."/>
            <person name="Daubin V."/>
            <person name="Medigue C."/>
            <person name="Adney W.S."/>
            <person name="Xu X.C."/>
            <person name="Lapidus A."/>
            <person name="Parales R.E."/>
            <person name="Detter C."/>
            <person name="Pujic P."/>
            <person name="Bruce D."/>
            <person name="Lavire C."/>
            <person name="Challacombe J.F."/>
            <person name="Brettin T.S."/>
            <person name="Berry A.M."/>
        </authorList>
    </citation>
    <scope>NUCLEOTIDE SEQUENCE [LARGE SCALE GENOMIC DNA]</scope>
    <source>
        <strain evidence="11">ATCC 43068 / DSM 8971 / 11B</strain>
    </source>
</reference>
<dbReference type="InterPro" id="IPR036005">
    <property type="entry name" value="Creatinase/aminopeptidase-like"/>
</dbReference>
<evidence type="ECO:0000256" key="7">
    <source>
        <dbReference type="ARBA" id="ARBA00023211"/>
    </source>
</evidence>
<evidence type="ECO:0000256" key="3">
    <source>
        <dbReference type="ARBA" id="ARBA00008766"/>
    </source>
</evidence>
<name>A0LSN2_ACIC1</name>
<evidence type="ECO:0000256" key="5">
    <source>
        <dbReference type="ARBA" id="ARBA00022723"/>
    </source>
</evidence>
<feature type="region of interest" description="Disordered" evidence="8">
    <location>
        <begin position="1"/>
        <end position="47"/>
    </location>
</feature>
<dbReference type="STRING" id="351607.Acel_0669"/>
<dbReference type="InterPro" id="IPR007865">
    <property type="entry name" value="Aminopep_P_N"/>
</dbReference>
<keyword evidence="6 10" id="KW-0378">Hydrolase</keyword>
<protein>
    <recommendedName>
        <fullName evidence="4">Xaa-Pro aminopeptidase</fullName>
        <ecNumber evidence="4">3.4.11.9</ecNumber>
    </recommendedName>
</protein>
<dbReference type="MEROPS" id="M24.033"/>
<dbReference type="SUPFAM" id="SSF53092">
    <property type="entry name" value="Creatinase/prolidase N-terminal domain"/>
    <property type="match status" value="1"/>
</dbReference>
<dbReference type="Pfam" id="PF00557">
    <property type="entry name" value="Peptidase_M24"/>
    <property type="match status" value="1"/>
</dbReference>
<comment type="similarity">
    <text evidence="3">Belongs to the peptidase M24B family.</text>
</comment>
<dbReference type="Gene3D" id="3.90.230.10">
    <property type="entry name" value="Creatinase/methionine aminopeptidase superfamily"/>
    <property type="match status" value="1"/>
</dbReference>
<accession>A0LSN2</accession>
<dbReference type="EC" id="3.4.11.9" evidence="4"/>
<evidence type="ECO:0000256" key="2">
    <source>
        <dbReference type="ARBA" id="ARBA00001936"/>
    </source>
</evidence>
<dbReference type="InterPro" id="IPR000994">
    <property type="entry name" value="Pept_M24"/>
</dbReference>
<dbReference type="SUPFAM" id="SSF55920">
    <property type="entry name" value="Creatinase/aminopeptidase"/>
    <property type="match status" value="1"/>
</dbReference>
<proteinExistence type="inferred from homology"/>
<dbReference type="SMART" id="SM01011">
    <property type="entry name" value="AMP_N"/>
    <property type="match status" value="1"/>
</dbReference>